<accession>A0A0S4L4X4</accession>
<dbReference type="PANTHER" id="PTHR42894">
    <property type="entry name" value="N-(5'-PHOSPHORIBOSYL)ANTHRANILATE ISOMERASE"/>
    <property type="match status" value="1"/>
</dbReference>
<dbReference type="FunFam" id="3.20.20.70:FF:000075">
    <property type="entry name" value="Tryptophan biosynthesis protein TRP1"/>
    <property type="match status" value="1"/>
</dbReference>
<evidence type="ECO:0000256" key="6">
    <source>
        <dbReference type="ARBA" id="ARBA00022605"/>
    </source>
</evidence>
<name>A0A0S4L4X4_9BACT</name>
<evidence type="ECO:0000313" key="12">
    <source>
        <dbReference type="EMBL" id="CUS31833.1"/>
    </source>
</evidence>
<dbReference type="UniPathway" id="UPA00035">
    <property type="reaction ID" value="UER00042"/>
</dbReference>
<sequence>MVKIKICGITNVGDAKVAVAAGADALGFVLYRNSPRFVEPAMVKRIVAGLPPFVLPVGVFVNEEPGLVRSLLDDCGLALAQLHGDETASYCQDLGRPVLKALRLKDRGTFLALAEFQGRANVRGVLIDAFSNQAYGGTGQTVDWTLAQEAARSTSVVLAGGLTPVNVAEAISHVRPYGVDVSSGVELSPGKKDHDKVKAFIEAARLVAV</sequence>
<dbReference type="EMBL" id="CZQA01000001">
    <property type="protein sequence ID" value="CUS31833.1"/>
    <property type="molecule type" value="Genomic_DNA"/>
</dbReference>
<keyword evidence="13" id="KW-1185">Reference proteome</keyword>
<dbReference type="EC" id="5.3.1.24" evidence="4 10"/>
<dbReference type="GO" id="GO:0004640">
    <property type="term" value="F:phosphoribosylanthranilate isomerase activity"/>
    <property type="evidence" value="ECO:0007669"/>
    <property type="project" value="UniProtKB-UniRule"/>
</dbReference>
<dbReference type="CDD" id="cd00405">
    <property type="entry name" value="PRAI"/>
    <property type="match status" value="1"/>
</dbReference>
<dbReference type="InterPro" id="IPR013785">
    <property type="entry name" value="Aldolase_TIM"/>
</dbReference>
<protein>
    <recommendedName>
        <fullName evidence="5 10">N-(5'-phosphoribosyl)anthranilate isomerase</fullName>
        <shortName evidence="10">PRAI</shortName>
        <ecNumber evidence="4 10">5.3.1.24</ecNumber>
    </recommendedName>
</protein>
<evidence type="ECO:0000256" key="5">
    <source>
        <dbReference type="ARBA" id="ARBA00022272"/>
    </source>
</evidence>
<keyword evidence="6 10" id="KW-0028">Amino-acid biosynthesis</keyword>
<gene>
    <name evidence="10 12" type="primary">trpF</name>
    <name evidence="12" type="ORF">COMA1_10288</name>
</gene>
<evidence type="ECO:0000256" key="8">
    <source>
        <dbReference type="ARBA" id="ARBA00023141"/>
    </source>
</evidence>
<dbReference type="NCBIfam" id="NF002298">
    <property type="entry name" value="PRK01222.1-4"/>
    <property type="match status" value="1"/>
</dbReference>
<organism evidence="12 13">
    <name type="scientific">Candidatus Nitrospira nitrosa</name>
    <dbReference type="NCBI Taxonomy" id="1742972"/>
    <lineage>
        <taxon>Bacteria</taxon>
        <taxon>Pseudomonadati</taxon>
        <taxon>Nitrospirota</taxon>
        <taxon>Nitrospiria</taxon>
        <taxon>Nitrospirales</taxon>
        <taxon>Nitrospiraceae</taxon>
        <taxon>Nitrospira</taxon>
    </lineage>
</organism>
<dbReference type="Proteomes" id="UP000199032">
    <property type="component" value="Unassembled WGS sequence"/>
</dbReference>
<comment type="similarity">
    <text evidence="3 10">Belongs to the TrpF family.</text>
</comment>
<dbReference type="RefSeq" id="WP_090742700.1">
    <property type="nucleotide sequence ID" value="NZ_CZQA01000001.1"/>
</dbReference>
<feature type="domain" description="N-(5'phosphoribosyl) anthranilate isomerase (PRAI)" evidence="11">
    <location>
        <begin position="4"/>
        <end position="202"/>
    </location>
</feature>
<comment type="pathway">
    <text evidence="2 10">Amino-acid biosynthesis; L-tryptophan biosynthesis; L-tryptophan from chorismate: step 3/5.</text>
</comment>
<dbReference type="OrthoDB" id="9786954at2"/>
<dbReference type="HAMAP" id="MF_00135">
    <property type="entry name" value="PRAI"/>
    <property type="match status" value="1"/>
</dbReference>
<keyword evidence="7 10" id="KW-0822">Tryptophan biosynthesis</keyword>
<dbReference type="Pfam" id="PF00697">
    <property type="entry name" value="PRAI"/>
    <property type="match status" value="1"/>
</dbReference>
<evidence type="ECO:0000256" key="9">
    <source>
        <dbReference type="ARBA" id="ARBA00023235"/>
    </source>
</evidence>
<dbReference type="InterPro" id="IPR001240">
    <property type="entry name" value="PRAI_dom"/>
</dbReference>
<evidence type="ECO:0000256" key="2">
    <source>
        <dbReference type="ARBA" id="ARBA00004664"/>
    </source>
</evidence>
<evidence type="ECO:0000256" key="7">
    <source>
        <dbReference type="ARBA" id="ARBA00022822"/>
    </source>
</evidence>
<evidence type="ECO:0000256" key="3">
    <source>
        <dbReference type="ARBA" id="ARBA00007571"/>
    </source>
</evidence>
<dbReference type="PANTHER" id="PTHR42894:SF1">
    <property type="entry name" value="N-(5'-PHOSPHORIBOSYL)ANTHRANILATE ISOMERASE"/>
    <property type="match status" value="1"/>
</dbReference>
<evidence type="ECO:0000256" key="10">
    <source>
        <dbReference type="HAMAP-Rule" id="MF_00135"/>
    </source>
</evidence>
<dbReference type="STRING" id="1742972.COMA1_10288"/>
<evidence type="ECO:0000256" key="1">
    <source>
        <dbReference type="ARBA" id="ARBA00001164"/>
    </source>
</evidence>
<proteinExistence type="inferred from homology"/>
<dbReference type="InterPro" id="IPR044643">
    <property type="entry name" value="TrpF_fam"/>
</dbReference>
<reference evidence="12 13" key="1">
    <citation type="submission" date="2015-10" db="EMBL/GenBank/DDBJ databases">
        <authorList>
            <person name="Gilbert D.G."/>
        </authorList>
    </citation>
    <scope>NUCLEOTIDE SEQUENCE [LARGE SCALE GENOMIC DNA]</scope>
    <source>
        <strain evidence="12">COMA1</strain>
    </source>
</reference>
<evidence type="ECO:0000313" key="13">
    <source>
        <dbReference type="Proteomes" id="UP000199032"/>
    </source>
</evidence>
<dbReference type="GO" id="GO:0000162">
    <property type="term" value="P:L-tryptophan biosynthetic process"/>
    <property type="evidence" value="ECO:0007669"/>
    <property type="project" value="UniProtKB-UniRule"/>
</dbReference>
<comment type="catalytic activity">
    <reaction evidence="1 10">
        <text>N-(5-phospho-beta-D-ribosyl)anthranilate = 1-(2-carboxyphenylamino)-1-deoxy-D-ribulose 5-phosphate</text>
        <dbReference type="Rhea" id="RHEA:21540"/>
        <dbReference type="ChEBI" id="CHEBI:18277"/>
        <dbReference type="ChEBI" id="CHEBI:58613"/>
        <dbReference type="EC" id="5.3.1.24"/>
    </reaction>
</comment>
<dbReference type="InterPro" id="IPR011060">
    <property type="entry name" value="RibuloseP-bd_barrel"/>
</dbReference>
<dbReference type="AlphaFoldDB" id="A0A0S4L4X4"/>
<dbReference type="Gene3D" id="3.20.20.70">
    <property type="entry name" value="Aldolase class I"/>
    <property type="match status" value="1"/>
</dbReference>
<evidence type="ECO:0000256" key="4">
    <source>
        <dbReference type="ARBA" id="ARBA00012572"/>
    </source>
</evidence>
<keyword evidence="8 10" id="KW-0057">Aromatic amino acid biosynthesis</keyword>
<keyword evidence="9 10" id="KW-0413">Isomerase</keyword>
<dbReference type="SUPFAM" id="SSF51366">
    <property type="entry name" value="Ribulose-phoshate binding barrel"/>
    <property type="match status" value="1"/>
</dbReference>
<evidence type="ECO:0000259" key="11">
    <source>
        <dbReference type="Pfam" id="PF00697"/>
    </source>
</evidence>